<feature type="compositionally biased region" description="Polar residues" evidence="1">
    <location>
        <begin position="13"/>
        <end position="23"/>
    </location>
</feature>
<dbReference type="Proteomes" id="UP000196331">
    <property type="component" value="Unassembled WGS sequence"/>
</dbReference>
<dbReference type="AlphaFoldDB" id="A0A1R4I1I5"/>
<reference evidence="2 3" key="1">
    <citation type="submission" date="2017-02" db="EMBL/GenBank/DDBJ databases">
        <authorList>
            <person name="Dridi B."/>
        </authorList>
    </citation>
    <scope>NUCLEOTIDE SEQUENCE [LARGE SCALE GENOMIC DNA]</scope>
    <source>
        <strain evidence="2 3">JB380</strain>
    </source>
</reference>
<organism evidence="2 3">
    <name type="scientific">Halomonas citrativorans</name>
    <dbReference type="NCBI Taxonomy" id="2742612"/>
    <lineage>
        <taxon>Bacteria</taxon>
        <taxon>Pseudomonadati</taxon>
        <taxon>Pseudomonadota</taxon>
        <taxon>Gammaproteobacteria</taxon>
        <taxon>Oceanospirillales</taxon>
        <taxon>Halomonadaceae</taxon>
        <taxon>Halomonas</taxon>
    </lineage>
</organism>
<evidence type="ECO:0000313" key="2">
    <source>
        <dbReference type="EMBL" id="SJN13655.1"/>
    </source>
</evidence>
<evidence type="ECO:0000256" key="1">
    <source>
        <dbReference type="SAM" id="MobiDB-lite"/>
    </source>
</evidence>
<protein>
    <submittedName>
        <fullName evidence="2">Uncharacterized protein</fullName>
    </submittedName>
</protein>
<feature type="region of interest" description="Disordered" evidence="1">
    <location>
        <begin position="1"/>
        <end position="64"/>
    </location>
</feature>
<name>A0A1R4I1I5_9GAMM</name>
<accession>A0A1R4I1I5</accession>
<dbReference type="OrthoDB" id="6236672at2"/>
<evidence type="ECO:0000313" key="3">
    <source>
        <dbReference type="Proteomes" id="UP000196331"/>
    </source>
</evidence>
<gene>
    <name evidence="2" type="ORF">CZ787_11185</name>
</gene>
<dbReference type="RefSeq" id="WP_087109033.1">
    <property type="nucleotide sequence ID" value="NZ_FUKM01000046.1"/>
</dbReference>
<sequence length="192" mass="20945">MSQDQAAGLRQWADSQRQKQAPSQLDAPLASDTEVMSETPAPALGAVSPTPTIDEQPVAKAPSRPKKPLYIIGLPGQGAQAVKQAQHRLAQWSALGRHWAGSPDDWDIQAVSVNAPDLAQLSARHARWALWVNSDADAFAEMYRLLRQARDNGGPRRLLALHEPSLSRQGLLENLREAASHYLATDLLVLAR</sequence>
<dbReference type="EMBL" id="FUKM01000046">
    <property type="protein sequence ID" value="SJN13655.1"/>
    <property type="molecule type" value="Genomic_DNA"/>
</dbReference>
<proteinExistence type="predicted"/>
<comment type="caution">
    <text evidence="2">The sequence shown here is derived from an EMBL/GenBank/DDBJ whole genome shotgun (WGS) entry which is preliminary data.</text>
</comment>